<dbReference type="PANTHER" id="PTHR43639:SF1">
    <property type="entry name" value="SHORT-CHAIN DEHYDROGENASE_REDUCTASE FAMILY PROTEIN"/>
    <property type="match status" value="1"/>
</dbReference>
<dbReference type="InterPro" id="IPR002347">
    <property type="entry name" value="SDR_fam"/>
</dbReference>
<sequence>MRPTPLRRWVICWAWTCRADGGCVCWWRTAADARCLPSLAVIQEVLLVTDRQAALVTGGATRVGRFFALHLARRGYDIALHYHHSAAAAGETAATIRHQGRDCETFACDFRTGDVEGLIERVIARFPALALLVNSASTYAPGDIRETAREQLETQFGVNLFAPFLLTRAFGRRVDAGEIINIVDNKIAFEQHAYAAYLLAKKSLAELTRMAAIELAPAIRVNAIAPGVILPAAQRTSDYLAWRYAGIPLARQGEVEELGQALDYLLDNRFATGQVLFVDGGESVNRVGRHSENYPGRS</sequence>
<dbReference type="PRINTS" id="PR00081">
    <property type="entry name" value="GDHRDH"/>
</dbReference>
<evidence type="ECO:0000256" key="2">
    <source>
        <dbReference type="ARBA" id="ARBA00023002"/>
    </source>
</evidence>
<name>A0ABS7WVQ3_9GAMM</name>
<dbReference type="EMBL" id="JAGXFD010000001">
    <property type="protein sequence ID" value="MBZ9566683.1"/>
    <property type="molecule type" value="Genomic_DNA"/>
</dbReference>
<evidence type="ECO:0000256" key="1">
    <source>
        <dbReference type="ARBA" id="ARBA00006484"/>
    </source>
</evidence>
<dbReference type="Proteomes" id="UP001319883">
    <property type="component" value="Unassembled WGS sequence"/>
</dbReference>
<gene>
    <name evidence="3" type="ORF">KGQ91_03165</name>
</gene>
<evidence type="ECO:0000313" key="3">
    <source>
        <dbReference type="EMBL" id="MBZ9566683.1"/>
    </source>
</evidence>
<reference evidence="3 4" key="1">
    <citation type="submission" date="2021-05" db="EMBL/GenBank/DDBJ databases">
        <title>Petroleum and Energy Research Collection (APPE): ex situ preservation of microbial diversity associated with the oil industry and exploitation of its biotechnological potential.</title>
        <authorList>
            <person name="Paixao C.T.M."/>
            <person name="Gomes M.B."/>
            <person name="Oliveira V.M."/>
        </authorList>
    </citation>
    <scope>NUCLEOTIDE SEQUENCE [LARGE SCALE GENOMIC DNA]</scope>
    <source>
        <strain evidence="3 4">LIT2</strain>
    </source>
</reference>
<dbReference type="SUPFAM" id="SSF51735">
    <property type="entry name" value="NAD(P)-binding Rossmann-fold domains"/>
    <property type="match status" value="1"/>
</dbReference>
<protein>
    <submittedName>
        <fullName evidence="3">SDR family oxidoreductase</fullName>
    </submittedName>
</protein>
<comment type="caution">
    <text evidence="3">The sequence shown here is derived from an EMBL/GenBank/DDBJ whole genome shotgun (WGS) entry which is preliminary data.</text>
</comment>
<dbReference type="Gene3D" id="3.40.50.720">
    <property type="entry name" value="NAD(P)-binding Rossmann-like Domain"/>
    <property type="match status" value="1"/>
</dbReference>
<dbReference type="PANTHER" id="PTHR43639">
    <property type="entry name" value="OXIDOREDUCTASE, SHORT-CHAIN DEHYDROGENASE/REDUCTASE FAMILY (AFU_ORTHOLOGUE AFUA_5G02870)"/>
    <property type="match status" value="1"/>
</dbReference>
<keyword evidence="4" id="KW-1185">Reference proteome</keyword>
<keyword evidence="2" id="KW-0560">Oxidoreductase</keyword>
<accession>A0ABS7WVQ3</accession>
<dbReference type="Pfam" id="PF13561">
    <property type="entry name" value="adh_short_C2"/>
    <property type="match status" value="1"/>
</dbReference>
<dbReference type="InterPro" id="IPR036291">
    <property type="entry name" value="NAD(P)-bd_dom_sf"/>
</dbReference>
<organism evidence="3 4">
    <name type="scientific">Modicisalibacter tunisiensis</name>
    <dbReference type="NCBI Taxonomy" id="390637"/>
    <lineage>
        <taxon>Bacteria</taxon>
        <taxon>Pseudomonadati</taxon>
        <taxon>Pseudomonadota</taxon>
        <taxon>Gammaproteobacteria</taxon>
        <taxon>Oceanospirillales</taxon>
        <taxon>Halomonadaceae</taxon>
        <taxon>Modicisalibacter</taxon>
    </lineage>
</organism>
<evidence type="ECO:0000313" key="4">
    <source>
        <dbReference type="Proteomes" id="UP001319883"/>
    </source>
</evidence>
<proteinExistence type="inferred from homology"/>
<comment type="similarity">
    <text evidence="1">Belongs to the short-chain dehydrogenases/reductases (SDR) family.</text>
</comment>